<evidence type="ECO:0000256" key="2">
    <source>
        <dbReference type="SAM" id="Phobius"/>
    </source>
</evidence>
<dbReference type="InterPro" id="IPR036439">
    <property type="entry name" value="Dockerin_dom_sf"/>
</dbReference>
<proteinExistence type="predicted"/>
<dbReference type="InterPro" id="IPR006626">
    <property type="entry name" value="PbH1"/>
</dbReference>
<name>A0A0G0I5W5_9BACT</name>
<dbReference type="Gene3D" id="2.160.20.10">
    <property type="entry name" value="Single-stranded right-handed beta-helix, Pectin lyase-like"/>
    <property type="match status" value="1"/>
</dbReference>
<dbReference type="Pfam" id="PF00404">
    <property type="entry name" value="Dockerin_1"/>
    <property type="match status" value="1"/>
</dbReference>
<dbReference type="EMBL" id="LBTR01000001">
    <property type="protein sequence ID" value="KKQ46370.1"/>
    <property type="molecule type" value="Genomic_DNA"/>
</dbReference>
<keyword evidence="2" id="KW-1133">Transmembrane helix</keyword>
<feature type="transmembrane region" description="Helical" evidence="2">
    <location>
        <begin position="16"/>
        <end position="39"/>
    </location>
</feature>
<dbReference type="InterPro" id="IPR002105">
    <property type="entry name" value="Dockerin_1_rpt"/>
</dbReference>
<dbReference type="Gene3D" id="1.10.1330.10">
    <property type="entry name" value="Dockerin domain"/>
    <property type="match status" value="1"/>
</dbReference>
<accession>A0A0G0I5W5</accession>
<gene>
    <name evidence="4" type="ORF">US62_C0001G0013</name>
</gene>
<evidence type="ECO:0000259" key="3">
    <source>
        <dbReference type="PROSITE" id="PS51766"/>
    </source>
</evidence>
<dbReference type="Proteomes" id="UP000034603">
    <property type="component" value="Unassembled WGS sequence"/>
</dbReference>
<dbReference type="PROSITE" id="PS51766">
    <property type="entry name" value="DOCKERIN"/>
    <property type="match status" value="1"/>
</dbReference>
<feature type="domain" description="Dockerin" evidence="3">
    <location>
        <begin position="518"/>
        <end position="576"/>
    </location>
</feature>
<evidence type="ECO:0000313" key="4">
    <source>
        <dbReference type="EMBL" id="KKQ46370.1"/>
    </source>
</evidence>
<dbReference type="CDD" id="cd14256">
    <property type="entry name" value="Dockerin_I"/>
    <property type="match status" value="1"/>
</dbReference>
<protein>
    <recommendedName>
        <fullName evidence="1">Probable pectate lyase C</fullName>
    </recommendedName>
</protein>
<sequence length="576" mass="62294">MELTMLSGFRTTMYKLGYAVFSALILYAISLIAVDGLWAQTPNCDFTVNVSTSVFDGRSSPYNQVQPGDTVCISSGTRGTLTIKNISGTVTNPITFINSGGQVIFNTSSGYGFFIANAKHFRITGTGSPGFKYGIFVQKALTFGLLLGLKSEYFEIDHLEFTELLGSTIAVHAITNASCPAISRANEAIRLNNDDWDYNGDGLYNELDVVSRDNFTQHNLFFHDNYFHGFTKADNTSSLQLAYYIGNSNYSTIPYTRSCNNPDGSVTTGVVVVNPVIEGVHIYNNVIDTLGDKTLQVGSAVKDCNIYNNSINKGGQDIATDVHGININPGSVCDIYNNLITNTKGHGITYGGDGGRIYNNVIANNTASSYWHDGIYVYVKPTGYQHNGNTIVVNNTIVNPAGYGITFAINNGINANVIKNNIIINPGYGSSGYFNIPSAESSEFFVSNNLTTLNISQVKFTNPAINDYSLQTSSLAVNSGADLSAIGITDDYIGTIRPQGSAFDIGAYEFVFEQTPTPTTIPGDANGDGKVDGVDYLIWLNHYNQNSGNGVRDGDFNEDGTVNGVDYVIWLVSYNV</sequence>
<dbReference type="GO" id="GO:0004553">
    <property type="term" value="F:hydrolase activity, hydrolyzing O-glycosyl compounds"/>
    <property type="evidence" value="ECO:0007669"/>
    <property type="project" value="InterPro"/>
</dbReference>
<dbReference type="GO" id="GO:0000272">
    <property type="term" value="P:polysaccharide catabolic process"/>
    <property type="evidence" value="ECO:0007669"/>
    <property type="project" value="InterPro"/>
</dbReference>
<dbReference type="InterPro" id="IPR039448">
    <property type="entry name" value="Beta_helix"/>
</dbReference>
<evidence type="ECO:0000256" key="1">
    <source>
        <dbReference type="ARBA" id="ARBA00016512"/>
    </source>
</evidence>
<dbReference type="Pfam" id="PF13229">
    <property type="entry name" value="Beta_helix"/>
    <property type="match status" value="1"/>
</dbReference>
<dbReference type="SUPFAM" id="SSF51126">
    <property type="entry name" value="Pectin lyase-like"/>
    <property type="match status" value="2"/>
</dbReference>
<dbReference type="NCBIfam" id="NF041518">
    <property type="entry name" value="choice_anch_Q"/>
    <property type="match status" value="1"/>
</dbReference>
<reference evidence="4 5" key="1">
    <citation type="journal article" date="2015" name="Nature">
        <title>rRNA introns, odd ribosomes, and small enigmatic genomes across a large radiation of phyla.</title>
        <authorList>
            <person name="Brown C.T."/>
            <person name="Hug L.A."/>
            <person name="Thomas B.C."/>
            <person name="Sharon I."/>
            <person name="Castelle C.J."/>
            <person name="Singh A."/>
            <person name="Wilkins M.J."/>
            <person name="Williams K.H."/>
            <person name="Banfield J.F."/>
        </authorList>
    </citation>
    <scope>NUCLEOTIDE SEQUENCE [LARGE SCALE GENOMIC DNA]</scope>
</reference>
<dbReference type="InterPro" id="IPR059226">
    <property type="entry name" value="Choice_anch_Q_dom"/>
</dbReference>
<keyword evidence="2" id="KW-0812">Transmembrane</keyword>
<organism evidence="4 5">
    <name type="scientific">Candidatus Woesebacteria bacterium GW2011_GWA1_37_8</name>
    <dbReference type="NCBI Taxonomy" id="1618546"/>
    <lineage>
        <taxon>Bacteria</taxon>
        <taxon>Candidatus Woeseibacteriota</taxon>
    </lineage>
</organism>
<dbReference type="InterPro" id="IPR011050">
    <property type="entry name" value="Pectin_lyase_fold/virulence"/>
</dbReference>
<dbReference type="InterPro" id="IPR018247">
    <property type="entry name" value="EF_Hand_1_Ca_BS"/>
</dbReference>
<dbReference type="SMART" id="SM00710">
    <property type="entry name" value="PbH1"/>
    <property type="match status" value="5"/>
</dbReference>
<dbReference type="InterPro" id="IPR012334">
    <property type="entry name" value="Pectin_lyas_fold"/>
</dbReference>
<dbReference type="InterPro" id="IPR016134">
    <property type="entry name" value="Dockerin_dom"/>
</dbReference>
<dbReference type="SUPFAM" id="SSF63446">
    <property type="entry name" value="Type I dockerin domain"/>
    <property type="match status" value="1"/>
</dbReference>
<dbReference type="AlphaFoldDB" id="A0A0G0I5W5"/>
<keyword evidence="2" id="KW-0472">Membrane</keyword>
<dbReference type="PROSITE" id="PS00018">
    <property type="entry name" value="EF_HAND_1"/>
    <property type="match status" value="1"/>
</dbReference>
<comment type="caution">
    <text evidence="4">The sequence shown here is derived from an EMBL/GenBank/DDBJ whole genome shotgun (WGS) entry which is preliminary data.</text>
</comment>
<evidence type="ECO:0000313" key="5">
    <source>
        <dbReference type="Proteomes" id="UP000034603"/>
    </source>
</evidence>